<dbReference type="InterPro" id="IPR050600">
    <property type="entry name" value="SETD3_SETD6_MTase"/>
</dbReference>
<evidence type="ECO:0000259" key="2">
    <source>
        <dbReference type="PROSITE" id="PS50280"/>
    </source>
</evidence>
<evidence type="ECO:0000313" key="3">
    <source>
        <dbReference type="EMBL" id="CAI9101676.1"/>
    </source>
</evidence>
<protein>
    <submittedName>
        <fullName evidence="3">OLC1v1039055C2</fullName>
    </submittedName>
</protein>
<feature type="compositionally biased region" description="Polar residues" evidence="1">
    <location>
        <begin position="205"/>
        <end position="216"/>
    </location>
</feature>
<dbReference type="AlphaFoldDB" id="A0AAV1D2T4"/>
<organism evidence="3 4">
    <name type="scientific">Oldenlandia corymbosa var. corymbosa</name>
    <dbReference type="NCBI Taxonomy" id="529605"/>
    <lineage>
        <taxon>Eukaryota</taxon>
        <taxon>Viridiplantae</taxon>
        <taxon>Streptophyta</taxon>
        <taxon>Embryophyta</taxon>
        <taxon>Tracheophyta</taxon>
        <taxon>Spermatophyta</taxon>
        <taxon>Magnoliopsida</taxon>
        <taxon>eudicotyledons</taxon>
        <taxon>Gunneridae</taxon>
        <taxon>Pentapetalae</taxon>
        <taxon>asterids</taxon>
        <taxon>lamiids</taxon>
        <taxon>Gentianales</taxon>
        <taxon>Rubiaceae</taxon>
        <taxon>Rubioideae</taxon>
        <taxon>Spermacoceae</taxon>
        <taxon>Hedyotis-Oldenlandia complex</taxon>
        <taxon>Oldenlandia</taxon>
    </lineage>
</organism>
<feature type="region of interest" description="Disordered" evidence="1">
    <location>
        <begin position="205"/>
        <end position="236"/>
    </location>
</feature>
<dbReference type="SUPFAM" id="SSF82199">
    <property type="entry name" value="SET domain"/>
    <property type="match status" value="1"/>
</dbReference>
<reference evidence="3" key="1">
    <citation type="submission" date="2023-03" db="EMBL/GenBank/DDBJ databases">
        <authorList>
            <person name="Julca I."/>
        </authorList>
    </citation>
    <scope>NUCLEOTIDE SEQUENCE</scope>
</reference>
<keyword evidence="4" id="KW-1185">Reference proteome</keyword>
<sequence length="549" mass="61250">MESPEEAKLQCFLQWLEVNGVQLRGCKIKYSDSCKGFGIFSASSVPDGILLVVPLHLAITAMRVLQDPLCGPACSALRDEGLLDDRLLIILFLTVERLRKNSLWKPYLDMLPNTFTNSLWFSDNELLELRGTPLYRATELQKKNLLALFNEKVKKLADKLLIDDGQLESDVTFSDFLWANSVFWSRAQNIPLPHLYAFPDTQENQDATISSNSGENGRSDSHVSKPQTFEDGTQVAGQQGETVWVEGIVPGIDFCNHDCKALATWEVDGMGSMTGVSCSMYLFSAGQNPFEKETEISISYGNKGNEELLYLYGFVMKNNPDDYLMVNYPVDAIQNVAFSEQKEQLLEAQKAELRCLLPRSLLDHGFFPPSITQGEKDDKCKAAPASSYSWSGHRKSPSYLNTLVFPDDFLTALRTIAMKENELYQVVSLLEELVGPEGKRQPSEAEVRAAVWEVCGDSGGLQLLVDLLNIKLMDLEESSGTEESDVELLKKAQGSEVPEDCKRSDSNGTQPLGRNIWASIVYRLGQKQLTRLFLKEAEHALQLALSEGN</sequence>
<accession>A0AAV1D2T4</accession>
<dbReference type="PROSITE" id="PS50280">
    <property type="entry name" value="SET"/>
    <property type="match status" value="1"/>
</dbReference>
<feature type="compositionally biased region" description="Polar residues" evidence="1">
    <location>
        <begin position="224"/>
        <end position="236"/>
    </location>
</feature>
<feature type="domain" description="SET" evidence="2">
    <location>
        <begin position="24"/>
        <end position="301"/>
    </location>
</feature>
<dbReference type="PANTHER" id="PTHR13271">
    <property type="entry name" value="UNCHARACTERIZED PUTATIVE METHYLTRANSFERASE"/>
    <property type="match status" value="1"/>
</dbReference>
<dbReference type="InterPro" id="IPR001214">
    <property type="entry name" value="SET_dom"/>
</dbReference>
<dbReference type="InterPro" id="IPR046341">
    <property type="entry name" value="SET_dom_sf"/>
</dbReference>
<dbReference type="EMBL" id="OX459121">
    <property type="protein sequence ID" value="CAI9101676.1"/>
    <property type="molecule type" value="Genomic_DNA"/>
</dbReference>
<dbReference type="PANTHER" id="PTHR13271:SF55">
    <property type="entry name" value="SET DOMAIN-CONTAINING PROTEIN"/>
    <property type="match status" value="1"/>
</dbReference>
<gene>
    <name evidence="3" type="ORF">OLC1_LOCUS11216</name>
</gene>
<proteinExistence type="predicted"/>
<dbReference type="Proteomes" id="UP001161247">
    <property type="component" value="Chromosome 4"/>
</dbReference>
<name>A0AAV1D2T4_OLDCO</name>
<dbReference type="CDD" id="cd10527">
    <property type="entry name" value="SET_LSMT"/>
    <property type="match status" value="1"/>
</dbReference>
<dbReference type="Gene3D" id="3.90.1410.10">
    <property type="entry name" value="set domain protein methyltransferase, domain 1"/>
    <property type="match status" value="1"/>
</dbReference>
<evidence type="ECO:0000313" key="4">
    <source>
        <dbReference type="Proteomes" id="UP001161247"/>
    </source>
</evidence>
<dbReference type="GO" id="GO:0016279">
    <property type="term" value="F:protein-lysine N-methyltransferase activity"/>
    <property type="evidence" value="ECO:0007669"/>
    <property type="project" value="TreeGrafter"/>
</dbReference>
<evidence type="ECO:0000256" key="1">
    <source>
        <dbReference type="SAM" id="MobiDB-lite"/>
    </source>
</evidence>